<sequence length="121" mass="13600">MNLGRLIMSFGDAWQGIKYVFKHEQNFRFQAVAAVVVLVAAAVLKLDRAEFVLIFFLIIAVMVLELINSAVEKFADLLKPRLSHQIEVVKDIMAAMVFLAAFGSLVIGLIIFWPHLNIDLN</sequence>
<dbReference type="InterPro" id="IPR000829">
    <property type="entry name" value="DAGK"/>
</dbReference>
<comment type="cofactor">
    <cofactor evidence="18">
        <name>Mg(2+)</name>
        <dbReference type="ChEBI" id="CHEBI:18420"/>
    </cofactor>
    <text evidence="18">Mn(2+), Zn(2+), Cd(2+) and Co(2+) support activity to lesser extents.</text>
</comment>
<evidence type="ECO:0000256" key="4">
    <source>
        <dbReference type="ARBA" id="ARBA00022516"/>
    </source>
</evidence>
<accession>A0A1F6MQX9</accession>
<keyword evidence="8" id="KW-0418">Kinase</keyword>
<gene>
    <name evidence="20" type="ORF">A3G00_02140</name>
</gene>
<dbReference type="AlphaFoldDB" id="A0A1F6MQX9"/>
<dbReference type="InterPro" id="IPR036945">
    <property type="entry name" value="DAGK_sf"/>
</dbReference>
<keyword evidence="9 17" id="KW-0067">ATP-binding</keyword>
<keyword evidence="12 19" id="KW-0472">Membrane</keyword>
<dbReference type="Gene3D" id="1.10.287.3610">
    <property type="match status" value="1"/>
</dbReference>
<keyword evidence="18" id="KW-0460">Magnesium</keyword>
<keyword evidence="13" id="KW-0594">Phospholipid biosynthesis</keyword>
<feature type="transmembrane region" description="Helical" evidence="19">
    <location>
        <begin position="27"/>
        <end position="46"/>
    </location>
</feature>
<evidence type="ECO:0000256" key="15">
    <source>
        <dbReference type="PIRSR" id="PIRSR600829-1"/>
    </source>
</evidence>
<evidence type="ECO:0000256" key="1">
    <source>
        <dbReference type="ARBA" id="ARBA00004651"/>
    </source>
</evidence>
<feature type="binding site" evidence="16">
    <location>
        <position position="5"/>
    </location>
    <ligand>
        <name>substrate</name>
    </ligand>
</feature>
<comment type="caution">
    <text evidence="20">The sequence shown here is derived from an EMBL/GenBank/DDBJ whole genome shotgun (WGS) entry which is preliminary data.</text>
</comment>
<feature type="binding site" evidence="17">
    <location>
        <position position="24"/>
    </location>
    <ligand>
        <name>ATP</name>
        <dbReference type="ChEBI" id="CHEBI:30616"/>
    </ligand>
</feature>
<feature type="binding site" evidence="17">
    <location>
        <position position="72"/>
    </location>
    <ligand>
        <name>ATP</name>
        <dbReference type="ChEBI" id="CHEBI:30616"/>
    </ligand>
</feature>
<dbReference type="CDD" id="cd14265">
    <property type="entry name" value="UDPK_IM_like"/>
    <property type="match status" value="1"/>
</dbReference>
<feature type="binding site" evidence="16">
    <location>
        <position position="65"/>
    </location>
    <ligand>
        <name>substrate</name>
    </ligand>
</feature>
<organism evidence="20 21">
    <name type="scientific">Candidatus Magasanikbacteria bacterium RIFCSPLOWO2_12_FULL_43_12</name>
    <dbReference type="NCBI Taxonomy" id="1798692"/>
    <lineage>
        <taxon>Bacteria</taxon>
        <taxon>Candidatus Magasanikiibacteriota</taxon>
    </lineage>
</organism>
<dbReference type="Proteomes" id="UP000178347">
    <property type="component" value="Unassembled WGS sequence"/>
</dbReference>
<feature type="binding site" evidence="18">
    <location>
        <position position="72"/>
    </location>
    <ligand>
        <name>a divalent metal cation</name>
        <dbReference type="ChEBI" id="CHEBI:60240"/>
    </ligand>
</feature>
<feature type="binding site" evidence="17">
    <location>
        <begin position="90"/>
        <end position="91"/>
    </location>
    <ligand>
        <name>ATP</name>
        <dbReference type="ChEBI" id="CHEBI:30616"/>
    </ligand>
</feature>
<evidence type="ECO:0000256" key="8">
    <source>
        <dbReference type="ARBA" id="ARBA00022777"/>
    </source>
</evidence>
<reference evidence="20 21" key="1">
    <citation type="journal article" date="2016" name="Nat. Commun.">
        <title>Thousands of microbial genomes shed light on interconnected biogeochemical processes in an aquifer system.</title>
        <authorList>
            <person name="Anantharaman K."/>
            <person name="Brown C.T."/>
            <person name="Hug L.A."/>
            <person name="Sharon I."/>
            <person name="Castelle C.J."/>
            <person name="Probst A.J."/>
            <person name="Thomas B.C."/>
            <person name="Singh A."/>
            <person name="Wilkins M.J."/>
            <person name="Karaoz U."/>
            <person name="Brodie E.L."/>
            <person name="Williams K.H."/>
            <person name="Hubbard S.S."/>
            <person name="Banfield J.F."/>
        </authorList>
    </citation>
    <scope>NUCLEOTIDE SEQUENCE [LARGE SCALE GENOMIC DNA]</scope>
</reference>
<dbReference type="GO" id="GO:0008654">
    <property type="term" value="P:phospholipid biosynthetic process"/>
    <property type="evidence" value="ECO:0007669"/>
    <property type="project" value="UniProtKB-KW"/>
</dbReference>
<evidence type="ECO:0000313" key="20">
    <source>
        <dbReference type="EMBL" id="OGH74074.1"/>
    </source>
</evidence>
<dbReference type="STRING" id="1798692.A3G00_02140"/>
<keyword evidence="6 19" id="KW-0812">Transmembrane</keyword>
<evidence type="ECO:0000256" key="11">
    <source>
        <dbReference type="ARBA" id="ARBA00023098"/>
    </source>
</evidence>
<dbReference type="PANTHER" id="PTHR34299">
    <property type="entry name" value="DIACYLGLYCEROL KINASE"/>
    <property type="match status" value="1"/>
</dbReference>
<protein>
    <recommendedName>
        <fullName evidence="22">Diacylglycerol kinase</fullName>
    </recommendedName>
</protein>
<evidence type="ECO:0000256" key="19">
    <source>
        <dbReference type="SAM" id="Phobius"/>
    </source>
</evidence>
<keyword evidence="7 17" id="KW-0547">Nucleotide-binding</keyword>
<evidence type="ECO:0000256" key="17">
    <source>
        <dbReference type="PIRSR" id="PIRSR600829-3"/>
    </source>
</evidence>
<evidence type="ECO:0000256" key="14">
    <source>
        <dbReference type="ARBA" id="ARBA00023264"/>
    </source>
</evidence>
<evidence type="ECO:0000256" key="3">
    <source>
        <dbReference type="ARBA" id="ARBA00022475"/>
    </source>
</evidence>
<feature type="active site" description="Proton acceptor" evidence="15">
    <location>
        <position position="65"/>
    </location>
</feature>
<evidence type="ECO:0000256" key="9">
    <source>
        <dbReference type="ARBA" id="ARBA00022840"/>
    </source>
</evidence>
<keyword evidence="3" id="KW-1003">Cell membrane</keyword>
<feature type="transmembrane region" description="Helical" evidence="19">
    <location>
        <begin position="52"/>
        <end position="71"/>
    </location>
</feature>
<keyword evidence="4" id="KW-0444">Lipid biosynthesis</keyword>
<dbReference type="GO" id="GO:0005524">
    <property type="term" value="F:ATP binding"/>
    <property type="evidence" value="ECO:0007669"/>
    <property type="project" value="UniProtKB-KW"/>
</dbReference>
<keyword evidence="10 19" id="KW-1133">Transmembrane helix</keyword>
<evidence type="ECO:0000256" key="13">
    <source>
        <dbReference type="ARBA" id="ARBA00023209"/>
    </source>
</evidence>
<feature type="binding site" evidence="18">
    <location>
        <position position="24"/>
    </location>
    <ligand>
        <name>a divalent metal cation</name>
        <dbReference type="ChEBI" id="CHEBI:60240"/>
    </ligand>
</feature>
<dbReference type="EMBL" id="MFQN01000029">
    <property type="protein sequence ID" value="OGH74074.1"/>
    <property type="molecule type" value="Genomic_DNA"/>
</dbReference>
<evidence type="ECO:0000256" key="16">
    <source>
        <dbReference type="PIRSR" id="PIRSR600829-2"/>
    </source>
</evidence>
<evidence type="ECO:0000256" key="6">
    <source>
        <dbReference type="ARBA" id="ARBA00022692"/>
    </source>
</evidence>
<feature type="binding site" evidence="17">
    <location>
        <position position="5"/>
    </location>
    <ligand>
        <name>ATP</name>
        <dbReference type="ChEBI" id="CHEBI:30616"/>
    </ligand>
</feature>
<dbReference type="InterPro" id="IPR033717">
    <property type="entry name" value="UDPK"/>
</dbReference>
<keyword evidence="11" id="KW-0443">Lipid metabolism</keyword>
<evidence type="ECO:0000256" key="10">
    <source>
        <dbReference type="ARBA" id="ARBA00022989"/>
    </source>
</evidence>
<evidence type="ECO:0000313" key="21">
    <source>
        <dbReference type="Proteomes" id="UP000178347"/>
    </source>
</evidence>
<dbReference type="GO" id="GO:0046872">
    <property type="term" value="F:metal ion binding"/>
    <property type="evidence" value="ECO:0007669"/>
    <property type="project" value="UniProtKB-KW"/>
</dbReference>
<evidence type="ECO:0000256" key="7">
    <source>
        <dbReference type="ARBA" id="ARBA00022741"/>
    </source>
</evidence>
<dbReference type="GO" id="GO:0005886">
    <property type="term" value="C:plasma membrane"/>
    <property type="evidence" value="ECO:0007669"/>
    <property type="project" value="UniProtKB-SubCell"/>
</dbReference>
<dbReference type="PANTHER" id="PTHR34299:SF1">
    <property type="entry name" value="DIACYLGLYCEROL KINASE"/>
    <property type="match status" value="1"/>
</dbReference>
<evidence type="ECO:0000256" key="2">
    <source>
        <dbReference type="ARBA" id="ARBA00005967"/>
    </source>
</evidence>
<feature type="transmembrane region" description="Helical" evidence="19">
    <location>
        <begin position="92"/>
        <end position="113"/>
    </location>
</feature>
<evidence type="ECO:0000256" key="5">
    <source>
        <dbReference type="ARBA" id="ARBA00022679"/>
    </source>
</evidence>
<comment type="subcellular location">
    <subcellularLocation>
        <location evidence="1">Cell membrane</location>
        <topology evidence="1">Multi-pass membrane protein</topology>
    </subcellularLocation>
</comment>
<evidence type="ECO:0008006" key="22">
    <source>
        <dbReference type="Google" id="ProtNLM"/>
    </source>
</evidence>
<comment type="similarity">
    <text evidence="2">Belongs to the bacterial diacylglycerol kinase family.</text>
</comment>
<proteinExistence type="inferred from homology"/>
<dbReference type="GO" id="GO:0016301">
    <property type="term" value="F:kinase activity"/>
    <property type="evidence" value="ECO:0007669"/>
    <property type="project" value="UniProtKB-KW"/>
</dbReference>
<keyword evidence="14" id="KW-1208">Phospholipid metabolism</keyword>
<evidence type="ECO:0000256" key="12">
    <source>
        <dbReference type="ARBA" id="ARBA00023136"/>
    </source>
</evidence>
<keyword evidence="18" id="KW-0479">Metal-binding</keyword>
<keyword evidence="5" id="KW-0808">Transferase</keyword>
<evidence type="ECO:0000256" key="18">
    <source>
        <dbReference type="PIRSR" id="PIRSR600829-4"/>
    </source>
</evidence>
<name>A0A1F6MQX9_9BACT</name>
<dbReference type="Pfam" id="PF01219">
    <property type="entry name" value="DAGK_prokar"/>
    <property type="match status" value="1"/>
</dbReference>